<dbReference type="HOGENOM" id="CLU_2384605_0_0_7"/>
<reference evidence="1 2" key="1">
    <citation type="journal article" date="2007" name="Nat. Biotechnol.">
        <title>Complete genome sequence of the myxobacterium Sorangium cellulosum.</title>
        <authorList>
            <person name="Schneiker S."/>
            <person name="Perlova O."/>
            <person name="Kaiser O."/>
            <person name="Gerth K."/>
            <person name="Alici A."/>
            <person name="Altmeyer M.O."/>
            <person name="Bartels D."/>
            <person name="Bekel T."/>
            <person name="Beyer S."/>
            <person name="Bode E."/>
            <person name="Bode H.B."/>
            <person name="Bolten C.J."/>
            <person name="Choudhuri J.V."/>
            <person name="Doss S."/>
            <person name="Elnakady Y.A."/>
            <person name="Frank B."/>
            <person name="Gaigalat L."/>
            <person name="Goesmann A."/>
            <person name="Groeger C."/>
            <person name="Gross F."/>
            <person name="Jelsbak L."/>
            <person name="Jelsbak L."/>
            <person name="Kalinowski J."/>
            <person name="Kegler C."/>
            <person name="Knauber T."/>
            <person name="Konietzny S."/>
            <person name="Kopp M."/>
            <person name="Krause L."/>
            <person name="Krug D."/>
            <person name="Linke B."/>
            <person name="Mahmud T."/>
            <person name="Martinez-Arias R."/>
            <person name="McHardy A.C."/>
            <person name="Merai M."/>
            <person name="Meyer F."/>
            <person name="Mormann S."/>
            <person name="Munoz-Dorado J."/>
            <person name="Perez J."/>
            <person name="Pradella S."/>
            <person name="Rachid S."/>
            <person name="Raddatz G."/>
            <person name="Rosenau F."/>
            <person name="Rueckert C."/>
            <person name="Sasse F."/>
            <person name="Scharfe M."/>
            <person name="Schuster S.C."/>
            <person name="Suen G."/>
            <person name="Treuner-Lange A."/>
            <person name="Velicer G.J."/>
            <person name="Vorholter F.-J."/>
            <person name="Weissman K.J."/>
            <person name="Welch R.D."/>
            <person name="Wenzel S.C."/>
            <person name="Whitworth D.E."/>
            <person name="Wilhelm S."/>
            <person name="Wittmann C."/>
            <person name="Bloecker H."/>
            <person name="Puehler A."/>
            <person name="Mueller R."/>
        </authorList>
    </citation>
    <scope>NUCLEOTIDE SEQUENCE [LARGE SCALE GENOMIC DNA]</scope>
    <source>
        <strain evidence="2">So ce56</strain>
    </source>
</reference>
<dbReference type="Proteomes" id="UP000002139">
    <property type="component" value="Chromosome"/>
</dbReference>
<keyword evidence="2" id="KW-1185">Reference proteome</keyword>
<accession>A9FFI6</accession>
<dbReference type="KEGG" id="scl:sce4832"/>
<evidence type="ECO:0000313" key="1">
    <source>
        <dbReference type="EMBL" id="CAN94995.1"/>
    </source>
</evidence>
<name>A9FFI6_SORC5</name>
<dbReference type="AlphaFoldDB" id="A9FFI6"/>
<sequence>MCRIALVARRRSAERGPRRSALRSTAVEHRTALVAGGRRRFDAAELPLAALSGDDAHRSAAIGGDCMTAAAPRGARFRGHARNPEPLAIQVNFA</sequence>
<proteinExistence type="predicted"/>
<organism evidence="1 2">
    <name type="scientific">Sorangium cellulosum (strain So ce56)</name>
    <name type="common">Polyangium cellulosum (strain So ce56)</name>
    <dbReference type="NCBI Taxonomy" id="448385"/>
    <lineage>
        <taxon>Bacteria</taxon>
        <taxon>Pseudomonadati</taxon>
        <taxon>Myxococcota</taxon>
        <taxon>Polyangia</taxon>
        <taxon>Polyangiales</taxon>
        <taxon>Polyangiaceae</taxon>
        <taxon>Sorangium</taxon>
    </lineage>
</organism>
<evidence type="ECO:0000313" key="2">
    <source>
        <dbReference type="Proteomes" id="UP000002139"/>
    </source>
</evidence>
<gene>
    <name evidence="1" type="ordered locus">sce4832</name>
</gene>
<dbReference type="EMBL" id="AM746676">
    <property type="protein sequence ID" value="CAN94995.1"/>
    <property type="molecule type" value="Genomic_DNA"/>
</dbReference>
<protein>
    <submittedName>
        <fullName evidence="1">Uncharacterized protein</fullName>
    </submittedName>
</protein>